<comment type="function">
    <text evidence="5">Part of the twin-arginine translocation (Tat) system that transports large folded proteins containing a characteristic twin-arginine motif in their signal peptide across membranes. Together with TatB, TatC is part of a receptor directly interacting with Tat signal peptides.</text>
</comment>
<sequence>MVDELEDSRAPLLDHLLELRRRLLYCIAAVAVAFFVCWYFAEDIFAFLVQPLLHAGQKTVIYTQVFEAFFVQVKVAFFSAMMISFPVIANQLWQFVAPGLYRKERRALLPFLLATPVLFLSGAAMAYYIAIPMALHFLLGYSGMIGGVQQQALPAIGNYLSFVMQFLFGFGAAFLLPVLLMLLERAGVVTRKQLIGARRYAIVGAFAIAAVLTPPDVGSQLLLAIPLAILYEAAIIGIWFTERRRAREEQAAATGE</sequence>
<comment type="caution">
    <text evidence="6">The sequence shown here is derived from an EMBL/GenBank/DDBJ whole genome shotgun (WGS) entry which is preliminary data.</text>
</comment>
<reference evidence="6 7" key="1">
    <citation type="submission" date="2017-08" db="EMBL/GenBank/DDBJ databases">
        <title>Infants hospitalized years apart are colonized by the same room-sourced microbial strains.</title>
        <authorList>
            <person name="Brooks B."/>
            <person name="Olm M.R."/>
            <person name="Firek B.A."/>
            <person name="Baker R."/>
            <person name="Thomas B.C."/>
            <person name="Morowitz M.J."/>
            <person name="Banfield J.F."/>
        </authorList>
    </citation>
    <scope>NUCLEOTIDE SEQUENCE [LARGE SCALE GENOMIC DNA]</scope>
    <source>
        <strain evidence="6">S2_005_001_R1_22</strain>
    </source>
</reference>
<keyword evidence="4 5" id="KW-0472">Membrane</keyword>
<dbReference type="GO" id="GO:0043953">
    <property type="term" value="P:protein transport by the Tat complex"/>
    <property type="evidence" value="ECO:0007669"/>
    <property type="project" value="UniProtKB-UniRule"/>
</dbReference>
<keyword evidence="5" id="KW-0813">Transport</keyword>
<feature type="transmembrane region" description="Helical" evidence="5">
    <location>
        <begin position="195"/>
        <end position="215"/>
    </location>
</feature>
<dbReference type="PANTHER" id="PTHR30371">
    <property type="entry name" value="SEC-INDEPENDENT PROTEIN TRANSLOCASE PROTEIN TATC"/>
    <property type="match status" value="1"/>
</dbReference>
<dbReference type="GO" id="GO:0009977">
    <property type="term" value="F:proton motive force dependent protein transmembrane transporter activity"/>
    <property type="evidence" value="ECO:0007669"/>
    <property type="project" value="TreeGrafter"/>
</dbReference>
<name>A0A2W5PGZ4_9SPHN</name>
<evidence type="ECO:0000256" key="3">
    <source>
        <dbReference type="ARBA" id="ARBA00022989"/>
    </source>
</evidence>
<evidence type="ECO:0000256" key="1">
    <source>
        <dbReference type="ARBA" id="ARBA00004141"/>
    </source>
</evidence>
<comment type="subunit">
    <text evidence="5">The Tat system comprises two distinct complexes: a TatABC complex, containing multiple copies of TatA, TatB and TatC subunits, and a separate TatA complex, containing only TatA subunits. Substrates initially bind to the TatABC complex, which probably triggers association of the separate TatA complex to form the active translocon.</text>
</comment>
<dbReference type="AlphaFoldDB" id="A0A2W5PGZ4"/>
<dbReference type="PRINTS" id="PR01840">
    <property type="entry name" value="TATCFAMILY"/>
</dbReference>
<dbReference type="InterPro" id="IPR002033">
    <property type="entry name" value="TatC"/>
</dbReference>
<dbReference type="GO" id="GO:0033281">
    <property type="term" value="C:TAT protein transport complex"/>
    <property type="evidence" value="ECO:0007669"/>
    <property type="project" value="UniProtKB-UniRule"/>
</dbReference>
<gene>
    <name evidence="5 6" type="primary">tatC</name>
    <name evidence="6" type="ORF">DI544_03065</name>
</gene>
<organism evidence="6 7">
    <name type="scientific">Sphingomonas taxi</name>
    <dbReference type="NCBI Taxonomy" id="1549858"/>
    <lineage>
        <taxon>Bacteria</taxon>
        <taxon>Pseudomonadati</taxon>
        <taxon>Pseudomonadota</taxon>
        <taxon>Alphaproteobacteria</taxon>
        <taxon>Sphingomonadales</taxon>
        <taxon>Sphingomonadaceae</taxon>
        <taxon>Sphingomonas</taxon>
    </lineage>
</organism>
<evidence type="ECO:0000256" key="2">
    <source>
        <dbReference type="ARBA" id="ARBA00022692"/>
    </source>
</evidence>
<evidence type="ECO:0000313" key="6">
    <source>
        <dbReference type="EMBL" id="PZQ62095.1"/>
    </source>
</evidence>
<dbReference type="HAMAP" id="MF_00902">
    <property type="entry name" value="TatC"/>
    <property type="match status" value="1"/>
</dbReference>
<feature type="transmembrane region" description="Helical" evidence="5">
    <location>
        <begin position="23"/>
        <end position="41"/>
    </location>
</feature>
<keyword evidence="5" id="KW-1003">Cell membrane</keyword>
<keyword evidence="5" id="KW-0811">Translocation</keyword>
<keyword evidence="5" id="KW-0653">Protein transport</keyword>
<feature type="transmembrane region" description="Helical" evidence="5">
    <location>
        <begin position="75"/>
        <end position="96"/>
    </location>
</feature>
<comment type="similarity">
    <text evidence="5">Belongs to the TatC family.</text>
</comment>
<proteinExistence type="inferred from homology"/>
<evidence type="ECO:0000313" key="7">
    <source>
        <dbReference type="Proteomes" id="UP000249229"/>
    </source>
</evidence>
<keyword evidence="2 5" id="KW-0812">Transmembrane</keyword>
<feature type="transmembrane region" description="Helical" evidence="5">
    <location>
        <begin position="159"/>
        <end position="183"/>
    </location>
</feature>
<evidence type="ECO:0000256" key="5">
    <source>
        <dbReference type="HAMAP-Rule" id="MF_00902"/>
    </source>
</evidence>
<protein>
    <recommendedName>
        <fullName evidence="5">Sec-independent protein translocase protein TatC</fullName>
    </recommendedName>
</protein>
<dbReference type="Proteomes" id="UP000249229">
    <property type="component" value="Unassembled WGS sequence"/>
</dbReference>
<dbReference type="EMBL" id="QFQI01000002">
    <property type="protein sequence ID" value="PZQ62095.1"/>
    <property type="molecule type" value="Genomic_DNA"/>
</dbReference>
<feature type="transmembrane region" description="Helical" evidence="5">
    <location>
        <begin position="221"/>
        <end position="240"/>
    </location>
</feature>
<keyword evidence="3 5" id="KW-1133">Transmembrane helix</keyword>
<feature type="transmembrane region" description="Helical" evidence="5">
    <location>
        <begin position="108"/>
        <end position="139"/>
    </location>
</feature>
<accession>A0A2W5PGZ4</accession>
<evidence type="ECO:0000256" key="4">
    <source>
        <dbReference type="ARBA" id="ARBA00023136"/>
    </source>
</evidence>
<dbReference type="NCBIfam" id="TIGR00945">
    <property type="entry name" value="tatC"/>
    <property type="match status" value="1"/>
</dbReference>
<dbReference type="GO" id="GO:0065002">
    <property type="term" value="P:intracellular protein transmembrane transport"/>
    <property type="evidence" value="ECO:0007669"/>
    <property type="project" value="TreeGrafter"/>
</dbReference>
<dbReference type="PANTHER" id="PTHR30371:SF0">
    <property type="entry name" value="SEC-INDEPENDENT PROTEIN TRANSLOCASE PROTEIN TATC, CHLOROPLASTIC-RELATED"/>
    <property type="match status" value="1"/>
</dbReference>
<dbReference type="Pfam" id="PF00902">
    <property type="entry name" value="TatC"/>
    <property type="match status" value="1"/>
</dbReference>
<comment type="subcellular location">
    <subcellularLocation>
        <location evidence="5">Cell membrane</location>
        <topology evidence="5">Multi-pass membrane protein</topology>
    </subcellularLocation>
    <subcellularLocation>
        <location evidence="1">Membrane</location>
        <topology evidence="1">Multi-pass membrane protein</topology>
    </subcellularLocation>
</comment>